<evidence type="ECO:0000259" key="2">
    <source>
        <dbReference type="PROSITE" id="PS51819"/>
    </source>
</evidence>
<reference evidence="3" key="1">
    <citation type="journal article" date="2015" name="PeerJ">
        <title>First genomic representation of candidate bacterial phylum KSB3 points to enhanced environmental sensing as a trigger of wastewater bulking.</title>
        <authorList>
            <person name="Sekiguchi Y."/>
            <person name="Ohashi A."/>
            <person name="Parks D.H."/>
            <person name="Yamauchi T."/>
            <person name="Tyson G.W."/>
            <person name="Hugenholtz P."/>
        </authorList>
    </citation>
    <scope>NUCLEOTIDE SEQUENCE [LARGE SCALE GENOMIC DNA]</scope>
</reference>
<dbReference type="GO" id="GO:0051213">
    <property type="term" value="F:dioxygenase activity"/>
    <property type="evidence" value="ECO:0007669"/>
    <property type="project" value="UniProtKB-KW"/>
</dbReference>
<dbReference type="PROSITE" id="PS51819">
    <property type="entry name" value="VOC"/>
    <property type="match status" value="1"/>
</dbReference>
<dbReference type="SUPFAM" id="SSF54593">
    <property type="entry name" value="Glyoxalase/Bleomycin resistance protein/Dihydroxybiphenyl dioxygenase"/>
    <property type="match status" value="1"/>
</dbReference>
<dbReference type="GO" id="GO:0004493">
    <property type="term" value="F:methylmalonyl-CoA epimerase activity"/>
    <property type="evidence" value="ECO:0007669"/>
    <property type="project" value="TreeGrafter"/>
</dbReference>
<dbReference type="InterPro" id="IPR051785">
    <property type="entry name" value="MMCE/EMCE_epimerase"/>
</dbReference>
<dbReference type="GO" id="GO:0046872">
    <property type="term" value="F:metal ion binding"/>
    <property type="evidence" value="ECO:0007669"/>
    <property type="project" value="UniProtKB-KW"/>
</dbReference>
<dbReference type="Proteomes" id="UP000030661">
    <property type="component" value="Unassembled WGS sequence"/>
</dbReference>
<dbReference type="EMBL" id="DF820463">
    <property type="protein sequence ID" value="GAK55452.1"/>
    <property type="molecule type" value="Genomic_DNA"/>
</dbReference>
<accession>A0A0S6WAC3</accession>
<dbReference type="PANTHER" id="PTHR43048:SF5">
    <property type="entry name" value="BLR5325 PROTEIN"/>
    <property type="match status" value="1"/>
</dbReference>
<evidence type="ECO:0000313" key="4">
    <source>
        <dbReference type="Proteomes" id="UP000030661"/>
    </source>
</evidence>
<dbReference type="Pfam" id="PF00903">
    <property type="entry name" value="Glyoxalase"/>
    <property type="match status" value="1"/>
</dbReference>
<evidence type="ECO:0000256" key="1">
    <source>
        <dbReference type="ARBA" id="ARBA00022723"/>
    </source>
</evidence>
<feature type="domain" description="VOC" evidence="2">
    <location>
        <begin position="4"/>
        <end position="144"/>
    </location>
</feature>
<dbReference type="GO" id="GO:0046491">
    <property type="term" value="P:L-methylmalonyl-CoA metabolic process"/>
    <property type="evidence" value="ECO:0007669"/>
    <property type="project" value="TreeGrafter"/>
</dbReference>
<dbReference type="PANTHER" id="PTHR43048">
    <property type="entry name" value="METHYLMALONYL-COA EPIMERASE"/>
    <property type="match status" value="1"/>
</dbReference>
<protein>
    <submittedName>
        <fullName evidence="3">Glyoxalase/bleomycin resistance protein/dioxygenase</fullName>
    </submittedName>
</protein>
<proteinExistence type="predicted"/>
<name>A0A0S6WAC3_VECG1</name>
<evidence type="ECO:0000313" key="3">
    <source>
        <dbReference type="EMBL" id="GAK55452.1"/>
    </source>
</evidence>
<sequence>MLKTLDHVQLVTSNIEETKEFFTQVLGFTVENEDDLQGAWLAKLVNREDAHARVAQLVHPNSRTHLHVVEYITPRSEPSPNISREHAMGFRHIGFEVDNIDEMVETLKKRGVEFRSPVQEYPKWAKKAVYFLGPDGILLELYEYLEKSH</sequence>
<keyword evidence="4" id="KW-1185">Reference proteome</keyword>
<dbReference type="eggNOG" id="COG0346">
    <property type="taxonomic scope" value="Bacteria"/>
</dbReference>
<organism evidence="3">
    <name type="scientific">Vecturithrix granuli</name>
    <dbReference type="NCBI Taxonomy" id="1499967"/>
    <lineage>
        <taxon>Bacteria</taxon>
        <taxon>Candidatus Moduliflexota</taxon>
        <taxon>Candidatus Vecturitrichia</taxon>
        <taxon>Candidatus Vecturitrichales</taxon>
        <taxon>Candidatus Vecturitrichaceae</taxon>
        <taxon>Candidatus Vecturithrix</taxon>
    </lineage>
</organism>
<gene>
    <name evidence="3" type="ORF">U27_02286</name>
</gene>
<keyword evidence="3" id="KW-0223">Dioxygenase</keyword>
<dbReference type="STRING" id="1499967.U27_02286"/>
<dbReference type="AlphaFoldDB" id="A0A0S6WAC3"/>
<keyword evidence="1" id="KW-0479">Metal-binding</keyword>
<dbReference type="InterPro" id="IPR029068">
    <property type="entry name" value="Glyas_Bleomycin-R_OHBP_Dase"/>
</dbReference>
<dbReference type="InterPro" id="IPR037523">
    <property type="entry name" value="VOC_core"/>
</dbReference>
<dbReference type="HOGENOM" id="CLU_046006_2_1_0"/>
<dbReference type="InterPro" id="IPR004360">
    <property type="entry name" value="Glyas_Fos-R_dOase_dom"/>
</dbReference>
<dbReference type="Gene3D" id="3.10.180.10">
    <property type="entry name" value="2,3-Dihydroxybiphenyl 1,2-Dioxygenase, domain 1"/>
    <property type="match status" value="1"/>
</dbReference>
<keyword evidence="3" id="KW-0560">Oxidoreductase</keyword>